<evidence type="ECO:0000313" key="8">
    <source>
        <dbReference type="Proteomes" id="UP001299970"/>
    </source>
</evidence>
<evidence type="ECO:0000256" key="2">
    <source>
        <dbReference type="ARBA" id="ARBA00022643"/>
    </source>
</evidence>
<dbReference type="Gene3D" id="3.20.20.30">
    <property type="entry name" value="Luciferase-like domain"/>
    <property type="match status" value="1"/>
</dbReference>
<dbReference type="Proteomes" id="UP001299970">
    <property type="component" value="Unassembled WGS sequence"/>
</dbReference>
<dbReference type="NCBIfam" id="TIGR03860">
    <property type="entry name" value="FMN_nitrolo"/>
    <property type="match status" value="1"/>
</dbReference>
<dbReference type="CDD" id="cd01095">
    <property type="entry name" value="Nitrilotriacetate_monoxgenase"/>
    <property type="match status" value="1"/>
</dbReference>
<comment type="similarity">
    <text evidence="5">Belongs to the NtaA/SnaA/DszA monooxygenase family.</text>
</comment>
<keyword evidence="3" id="KW-0560">Oxidoreductase</keyword>
<evidence type="ECO:0000259" key="6">
    <source>
        <dbReference type="Pfam" id="PF00296"/>
    </source>
</evidence>
<dbReference type="InterPro" id="IPR011251">
    <property type="entry name" value="Luciferase-like_dom"/>
</dbReference>
<evidence type="ECO:0000256" key="4">
    <source>
        <dbReference type="ARBA" id="ARBA00023033"/>
    </source>
</evidence>
<gene>
    <name evidence="7" type="ORF">MMF94_40810</name>
</gene>
<dbReference type="InterPro" id="IPR051260">
    <property type="entry name" value="Diverse_substr_monoxygenases"/>
</dbReference>
<dbReference type="PIRSF" id="PIRSF000337">
    <property type="entry name" value="NTA_MOA"/>
    <property type="match status" value="1"/>
</dbReference>
<comment type="caution">
    <text evidence="7">The sequence shown here is derived from an EMBL/GenBank/DDBJ whole genome shotgun (WGS) entry which is preliminary data.</text>
</comment>
<reference evidence="7 8" key="1">
    <citation type="submission" date="2022-03" db="EMBL/GenBank/DDBJ databases">
        <title>Pseudonocardia alaer sp. nov., a novel actinomycete isolated from reed forest soil.</title>
        <authorList>
            <person name="Wang L."/>
        </authorList>
    </citation>
    <scope>NUCLEOTIDE SEQUENCE [LARGE SCALE GENOMIC DNA]</scope>
    <source>
        <strain evidence="7 8">Y-16303</strain>
    </source>
</reference>
<sequence length="449" mass="50679">MKSDHKMRLAAYYNPTGHHVASWRHPRAEADAPTNIKHYVDIARTAERAKFDLIFLADGNAMREANMEALCRSVQFVAHFEPLTLLSALAMVTEKIGLVATASTSWNAPYHIARKFASLDHISGGRAGWNIVTSQQDAEARNFSQEHAYEHADRYDRAREVVKIVLGLWDSWDDDAFVCNKDSGIYFDPTKVHILNHKSERYRVRGPLNVPRPLQGYPLLVQAGGSNDGRETAAQFAEATFSPHLNISDAKEYYDDVKRRMVKYGRDPEHMKILPGLSVIVRSTEKEANADFELLQSFIHPMVAREILSTMLGEIDLSGYSFDEPLPDLPDNDSGHYVSILAMARKENLTIRQLGMRVAGARGKNVIKGTPDQVVDYMEEWFLKGACDGFTIMPPYIPGALDDFCELVVPELQRRGLFRTEYEGRTLREHLGIPRPASQYASRRSRAAE</sequence>
<dbReference type="Pfam" id="PF00296">
    <property type="entry name" value="Bac_luciferase"/>
    <property type="match status" value="1"/>
</dbReference>
<evidence type="ECO:0000313" key="7">
    <source>
        <dbReference type="EMBL" id="MCH6172060.1"/>
    </source>
</evidence>
<dbReference type="EMBL" id="JAKXMK010000055">
    <property type="protein sequence ID" value="MCH6172060.1"/>
    <property type="molecule type" value="Genomic_DNA"/>
</dbReference>
<dbReference type="SUPFAM" id="SSF51679">
    <property type="entry name" value="Bacterial luciferase-like"/>
    <property type="match status" value="1"/>
</dbReference>
<protein>
    <submittedName>
        <fullName evidence="7">LLM class flavin-dependent oxidoreductase</fullName>
    </submittedName>
</protein>
<keyword evidence="2" id="KW-0288">FMN</keyword>
<evidence type="ECO:0000256" key="1">
    <source>
        <dbReference type="ARBA" id="ARBA00022630"/>
    </source>
</evidence>
<accession>A0ABS9TU36</accession>
<proteinExistence type="inferred from homology"/>
<dbReference type="RefSeq" id="WP_241042865.1">
    <property type="nucleotide sequence ID" value="NZ_BAAAJF010000043.1"/>
</dbReference>
<organism evidence="7 8">
    <name type="scientific">Pseudonocardia alaniniphila</name>
    <dbReference type="NCBI Taxonomy" id="75291"/>
    <lineage>
        <taxon>Bacteria</taxon>
        <taxon>Bacillati</taxon>
        <taxon>Actinomycetota</taxon>
        <taxon>Actinomycetes</taxon>
        <taxon>Pseudonocardiales</taxon>
        <taxon>Pseudonocardiaceae</taxon>
        <taxon>Pseudonocardia</taxon>
    </lineage>
</organism>
<dbReference type="PANTHER" id="PTHR30011">
    <property type="entry name" value="ALKANESULFONATE MONOOXYGENASE-RELATED"/>
    <property type="match status" value="1"/>
</dbReference>
<keyword evidence="4" id="KW-0503">Monooxygenase</keyword>
<evidence type="ECO:0000256" key="3">
    <source>
        <dbReference type="ARBA" id="ARBA00023002"/>
    </source>
</evidence>
<dbReference type="PANTHER" id="PTHR30011:SF16">
    <property type="entry name" value="C2H2 FINGER DOMAIN TRANSCRIPTION FACTOR (EUROFUNG)-RELATED"/>
    <property type="match status" value="1"/>
</dbReference>
<dbReference type="InterPro" id="IPR036661">
    <property type="entry name" value="Luciferase-like_sf"/>
</dbReference>
<keyword evidence="8" id="KW-1185">Reference proteome</keyword>
<feature type="domain" description="Luciferase-like" evidence="6">
    <location>
        <begin position="22"/>
        <end position="381"/>
    </location>
</feature>
<dbReference type="InterPro" id="IPR016215">
    <property type="entry name" value="NTA_MOA"/>
</dbReference>
<keyword evidence="1" id="KW-0285">Flavoprotein</keyword>
<evidence type="ECO:0000256" key="5">
    <source>
        <dbReference type="ARBA" id="ARBA00033748"/>
    </source>
</evidence>
<name>A0ABS9TU36_9PSEU</name>